<dbReference type="Pfam" id="PF00382">
    <property type="entry name" value="TFIIB"/>
    <property type="match status" value="2"/>
</dbReference>
<evidence type="ECO:0000256" key="9">
    <source>
        <dbReference type="PROSITE-ProRule" id="PRU00469"/>
    </source>
</evidence>
<comment type="similarity">
    <text evidence="1">Belongs to the TFIIB family.</text>
</comment>
<dbReference type="InterPro" id="IPR023486">
    <property type="entry name" value="TFIIB_CS"/>
</dbReference>
<evidence type="ECO:0000256" key="8">
    <source>
        <dbReference type="ARBA" id="ARBA00066213"/>
    </source>
</evidence>
<dbReference type="GO" id="GO:0051123">
    <property type="term" value="P:RNA polymerase II preinitiation complex assembly"/>
    <property type="evidence" value="ECO:0007669"/>
    <property type="project" value="UniProtKB-ARBA"/>
</dbReference>
<keyword evidence="9" id="KW-0863">Zinc-finger</keyword>
<dbReference type="InterPro" id="IPR000812">
    <property type="entry name" value="TFIIB"/>
</dbReference>
<name>A0A9W8LZ59_9FUNG</name>
<dbReference type="PROSITE" id="PS00782">
    <property type="entry name" value="TFIIB"/>
    <property type="match status" value="1"/>
</dbReference>
<evidence type="ECO:0000256" key="6">
    <source>
        <dbReference type="ARBA" id="ARBA00031706"/>
    </source>
</evidence>
<dbReference type="InterPro" id="IPR013137">
    <property type="entry name" value="Znf_TFIIB"/>
</dbReference>
<accession>A0A9W8LZ59</accession>
<dbReference type="SUPFAM" id="SSF57783">
    <property type="entry name" value="Zinc beta-ribbon"/>
    <property type="match status" value="1"/>
</dbReference>
<dbReference type="InterPro" id="IPR036915">
    <property type="entry name" value="Cyclin-like_sf"/>
</dbReference>
<evidence type="ECO:0000259" key="10">
    <source>
        <dbReference type="PROSITE" id="PS51134"/>
    </source>
</evidence>
<dbReference type="PRINTS" id="PR00685">
    <property type="entry name" value="TIFACTORIIB"/>
</dbReference>
<keyword evidence="3" id="KW-0677">Repeat</keyword>
<keyword evidence="4" id="KW-0805">Transcription regulation</keyword>
<dbReference type="Gene3D" id="1.10.472.170">
    <property type="match status" value="1"/>
</dbReference>
<evidence type="ECO:0000256" key="4">
    <source>
        <dbReference type="ARBA" id="ARBA00023015"/>
    </source>
</evidence>
<dbReference type="PROSITE" id="PS51134">
    <property type="entry name" value="ZF_TFIIB"/>
    <property type="match status" value="1"/>
</dbReference>
<dbReference type="PANTHER" id="PTHR11618">
    <property type="entry name" value="TRANSCRIPTION INITIATION FACTOR IIB-RELATED"/>
    <property type="match status" value="1"/>
</dbReference>
<dbReference type="SMART" id="SM00385">
    <property type="entry name" value="CYCLIN"/>
    <property type="match status" value="2"/>
</dbReference>
<keyword evidence="9" id="KW-0479">Metal-binding</keyword>
<dbReference type="GO" id="GO:0008270">
    <property type="term" value="F:zinc ion binding"/>
    <property type="evidence" value="ECO:0007669"/>
    <property type="project" value="UniProtKB-KW"/>
</dbReference>
<organism evidence="11 12">
    <name type="scientific">Coemansia brasiliensis</name>
    <dbReference type="NCBI Taxonomy" id="2650707"/>
    <lineage>
        <taxon>Eukaryota</taxon>
        <taxon>Fungi</taxon>
        <taxon>Fungi incertae sedis</taxon>
        <taxon>Zoopagomycota</taxon>
        <taxon>Kickxellomycotina</taxon>
        <taxon>Kickxellomycetes</taxon>
        <taxon>Kickxellales</taxon>
        <taxon>Kickxellaceae</taxon>
        <taxon>Coemansia</taxon>
    </lineage>
</organism>
<feature type="domain" description="TFIIB-type" evidence="10">
    <location>
        <begin position="20"/>
        <end position="53"/>
    </location>
</feature>
<dbReference type="Gene3D" id="1.10.472.10">
    <property type="entry name" value="Cyclin-like"/>
    <property type="match status" value="1"/>
</dbReference>
<keyword evidence="5" id="KW-0804">Transcription</keyword>
<keyword evidence="12" id="KW-1185">Reference proteome</keyword>
<proteinExistence type="inferred from homology"/>
<evidence type="ECO:0000256" key="1">
    <source>
        <dbReference type="ARBA" id="ARBA00010857"/>
    </source>
</evidence>
<dbReference type="OrthoDB" id="25790at2759"/>
<evidence type="ECO:0000256" key="2">
    <source>
        <dbReference type="ARBA" id="ARBA00013932"/>
    </source>
</evidence>
<evidence type="ECO:0000256" key="3">
    <source>
        <dbReference type="ARBA" id="ARBA00022737"/>
    </source>
</evidence>
<protein>
    <recommendedName>
        <fullName evidence="2">Transcription initiation factor IIB</fullName>
    </recommendedName>
    <alternativeName>
        <fullName evidence="6">General transcription factor TFIIB</fullName>
    </alternativeName>
</protein>
<evidence type="ECO:0000256" key="5">
    <source>
        <dbReference type="ARBA" id="ARBA00023163"/>
    </source>
</evidence>
<gene>
    <name evidence="11" type="primary">SUA7_4</name>
    <name evidence="11" type="ORF">IWW36_001311</name>
</gene>
<dbReference type="CDD" id="cd20551">
    <property type="entry name" value="CYCLIN_TFIIB_rpt1"/>
    <property type="match status" value="1"/>
</dbReference>
<dbReference type="Pfam" id="PF08271">
    <property type="entry name" value="Zn_Ribbon_TF"/>
    <property type="match status" value="1"/>
</dbReference>
<dbReference type="GO" id="GO:0016251">
    <property type="term" value="F:RNA polymerase II general transcription initiation factor activity"/>
    <property type="evidence" value="ECO:0007669"/>
    <property type="project" value="TreeGrafter"/>
</dbReference>
<dbReference type="FunFam" id="1.10.472.170:FF:000001">
    <property type="entry name" value="Transcription initiation factor IIB"/>
    <property type="match status" value="1"/>
</dbReference>
<comment type="function">
    <text evidence="7">General factor that plays a major role in the activation of eukaryotic genes transcribed by RNA polymerase II.</text>
</comment>
<comment type="subunit">
    <text evidence="8">Associates with TFIID-IIA (DA complex) to form TFIID-IIA-IIB (DAB-complex) which is then recognized by polymerase II.</text>
</comment>
<dbReference type="Proteomes" id="UP001139887">
    <property type="component" value="Unassembled WGS sequence"/>
</dbReference>
<comment type="caution">
    <text evidence="11">The sequence shown here is derived from an EMBL/GenBank/DDBJ whole genome shotgun (WGS) entry which is preliminary data.</text>
</comment>
<dbReference type="AlphaFoldDB" id="A0A9W8LZ59"/>
<dbReference type="SUPFAM" id="SSF47954">
    <property type="entry name" value="Cyclin-like"/>
    <property type="match status" value="2"/>
</dbReference>
<evidence type="ECO:0000256" key="7">
    <source>
        <dbReference type="ARBA" id="ARBA00056616"/>
    </source>
</evidence>
<reference evidence="11" key="1">
    <citation type="submission" date="2022-07" db="EMBL/GenBank/DDBJ databases">
        <title>Phylogenomic reconstructions and comparative analyses of Kickxellomycotina fungi.</title>
        <authorList>
            <person name="Reynolds N.K."/>
            <person name="Stajich J.E."/>
            <person name="Barry K."/>
            <person name="Grigoriev I.V."/>
            <person name="Crous P."/>
            <person name="Smith M.E."/>
        </authorList>
    </citation>
    <scope>NUCLEOTIDE SEQUENCE</scope>
    <source>
        <strain evidence="11">NRRL 1566</strain>
    </source>
</reference>
<keyword evidence="9" id="KW-0862">Zinc</keyword>
<evidence type="ECO:0000313" key="11">
    <source>
        <dbReference type="EMBL" id="KAJ2851173.1"/>
    </source>
</evidence>
<dbReference type="InterPro" id="IPR013150">
    <property type="entry name" value="TFIIB_cyclin"/>
</dbReference>
<dbReference type="PANTHER" id="PTHR11618:SF13">
    <property type="entry name" value="TRANSCRIPTION INITIATION FACTOR IIB"/>
    <property type="match status" value="1"/>
</dbReference>
<dbReference type="InterPro" id="IPR013763">
    <property type="entry name" value="Cyclin-like_dom"/>
</dbReference>
<dbReference type="GO" id="GO:0017025">
    <property type="term" value="F:TBP-class protein binding"/>
    <property type="evidence" value="ECO:0007669"/>
    <property type="project" value="InterPro"/>
</dbReference>
<sequence>MSASKNKLLTKNKIDEQFSVRLVCRNCRSDIPHIVEDFSSGELVCGDCGLVLGDRIIDVRSEWRTFADSEGDDPSRVGNTANPLLDGDQLDTVIGRGNGDMGLSKGLNRIQARTKEHKDEQALLHAYREIGALCDGFKLPKSIVDTAKQLYKKTLNMNLQSGRSFDAIIAVCVVLACRQGGAPRTIKEICAVTRVNVREISRTLKVLKTKLIPESSLTSSKDLIERFCSNLRLDAEVWRISRDMNEIAMDVPNISGKNPMSIAGACIYMASHLVNKGRSSKAISQVSGIGEATIRSTYKILYASRQQLLTPEIMKRNPNAQEKNLIVP</sequence>
<dbReference type="EMBL" id="JANBUW010000016">
    <property type="protein sequence ID" value="KAJ2851173.1"/>
    <property type="molecule type" value="Genomic_DNA"/>
</dbReference>
<evidence type="ECO:0000313" key="12">
    <source>
        <dbReference type="Proteomes" id="UP001139887"/>
    </source>
</evidence>
<dbReference type="GO" id="GO:0005634">
    <property type="term" value="C:nucleus"/>
    <property type="evidence" value="ECO:0007669"/>
    <property type="project" value="TreeGrafter"/>
</dbReference>
<dbReference type="GO" id="GO:0097550">
    <property type="term" value="C:transcription preinitiation complex"/>
    <property type="evidence" value="ECO:0007669"/>
    <property type="project" value="TreeGrafter"/>
</dbReference>